<dbReference type="PANTHER" id="PTHR43128">
    <property type="entry name" value="L-2-HYDROXYCARBOXYLATE DEHYDROGENASE (NAD(P)(+))"/>
    <property type="match status" value="1"/>
</dbReference>
<organism evidence="7 8">
    <name type="scientific">Rhodovulum kholense</name>
    <dbReference type="NCBI Taxonomy" id="453584"/>
    <lineage>
        <taxon>Bacteria</taxon>
        <taxon>Pseudomonadati</taxon>
        <taxon>Pseudomonadota</taxon>
        <taxon>Alphaproteobacteria</taxon>
        <taxon>Rhodobacterales</taxon>
        <taxon>Paracoccaceae</taxon>
        <taxon>Rhodovulum</taxon>
    </lineage>
</organism>
<evidence type="ECO:0000256" key="2">
    <source>
        <dbReference type="PIRSR" id="PIRSR000102-1"/>
    </source>
</evidence>
<dbReference type="Pfam" id="PF02866">
    <property type="entry name" value="Ldh_1_C"/>
    <property type="match status" value="1"/>
</dbReference>
<evidence type="ECO:0000256" key="1">
    <source>
        <dbReference type="ARBA" id="ARBA00003966"/>
    </source>
</evidence>
<evidence type="ECO:0000256" key="3">
    <source>
        <dbReference type="PIRSR" id="PIRSR000102-3"/>
    </source>
</evidence>
<gene>
    <name evidence="7" type="ORF">C8N38_11091</name>
</gene>
<dbReference type="GO" id="GO:0004459">
    <property type="term" value="F:L-lactate dehydrogenase (NAD+) activity"/>
    <property type="evidence" value="ECO:0007669"/>
    <property type="project" value="TreeGrafter"/>
</dbReference>
<dbReference type="InterPro" id="IPR036291">
    <property type="entry name" value="NAD(P)-bd_dom_sf"/>
</dbReference>
<comment type="similarity">
    <text evidence="4">Belongs to the LDH/MDH superfamily.</text>
</comment>
<feature type="active site" description="Proton acceptor" evidence="2">
    <location>
        <position position="184"/>
    </location>
</feature>
<dbReference type="InterPro" id="IPR001236">
    <property type="entry name" value="Lactate/malate_DH_N"/>
</dbReference>
<evidence type="ECO:0000313" key="8">
    <source>
        <dbReference type="Proteomes" id="UP000244037"/>
    </source>
</evidence>
<dbReference type="PRINTS" id="PR00086">
    <property type="entry name" value="LLDHDRGNASE"/>
</dbReference>
<feature type="binding site" evidence="3">
    <location>
        <position position="104"/>
    </location>
    <ligand>
        <name>NAD(+)</name>
        <dbReference type="ChEBI" id="CHEBI:57540"/>
    </ligand>
</feature>
<reference evidence="7 8" key="1">
    <citation type="submission" date="2018-04" db="EMBL/GenBank/DDBJ databases">
        <title>Genomic Encyclopedia of Archaeal and Bacterial Type Strains, Phase II (KMG-II): from individual species to whole genera.</title>
        <authorList>
            <person name="Goeker M."/>
        </authorList>
    </citation>
    <scope>NUCLEOTIDE SEQUENCE [LARGE SCALE GENOMIC DNA]</scope>
    <source>
        <strain evidence="7 8">DSM 19783</strain>
    </source>
</reference>
<dbReference type="OrthoDB" id="9802969at2"/>
<dbReference type="AlphaFoldDB" id="A0A8E2VI54"/>
<sequence length="330" mass="35018">MHTNKLVVIGAGHVGSYVLADAMKIGLFAEIGVIDILENVAFGEALDQAQATALPYMSNIKVTSGGYEQCVDADVIVVAAGPSVIPDPDDPKAEPDRTLLTTTNCKVIREVMAGIVRHTTEAIVILITNPLDTMVYIAENEFGYPRGRVFGTGTMLDSARLRKVVADACGIDPKSVTGFMMGEHGSTAFPVLSHVNVAGIPFADLGRHFEALDDIRDPETVKARVISAAYDVFNGKGWTNAGVAQSAVTMARAVLLDERSVFPACTTLRGQYGHDGDVALSMPCVLGREGIVKQLPVSLNDWETAKLAESIAFIQSAMRDAGTGPEKAVA</sequence>
<feature type="binding site" evidence="3">
    <location>
        <position position="35"/>
    </location>
    <ligand>
        <name>NAD(+)</name>
        <dbReference type="ChEBI" id="CHEBI:57540"/>
    </ligand>
</feature>
<dbReference type="PANTHER" id="PTHR43128:SF31">
    <property type="entry name" value="L-LACTATE DEHYDROGENASE"/>
    <property type="match status" value="1"/>
</dbReference>
<keyword evidence="3" id="KW-0520">NAD</keyword>
<evidence type="ECO:0000259" key="6">
    <source>
        <dbReference type="Pfam" id="PF02866"/>
    </source>
</evidence>
<dbReference type="SUPFAM" id="SSF51735">
    <property type="entry name" value="NAD(P)-binding Rossmann-fold domains"/>
    <property type="match status" value="1"/>
</dbReference>
<dbReference type="Gene3D" id="3.40.50.720">
    <property type="entry name" value="NAD(P)-binding Rossmann-like Domain"/>
    <property type="match status" value="1"/>
</dbReference>
<feature type="binding site" evidence="3">
    <location>
        <begin position="127"/>
        <end position="129"/>
    </location>
    <ligand>
        <name>NAD(+)</name>
        <dbReference type="ChEBI" id="CHEBI:57540"/>
    </ligand>
</feature>
<dbReference type="SUPFAM" id="SSF56327">
    <property type="entry name" value="LDH C-terminal domain-like"/>
    <property type="match status" value="1"/>
</dbReference>
<evidence type="ECO:0000313" key="7">
    <source>
        <dbReference type="EMBL" id="PTW47122.1"/>
    </source>
</evidence>
<dbReference type="InterPro" id="IPR001557">
    <property type="entry name" value="L-lactate/malate_DH"/>
</dbReference>
<keyword evidence="4" id="KW-0560">Oxidoreductase</keyword>
<feature type="binding site" evidence="3">
    <location>
        <begin position="10"/>
        <end position="15"/>
    </location>
    <ligand>
        <name>NAD(+)</name>
        <dbReference type="ChEBI" id="CHEBI:57540"/>
    </ligand>
</feature>
<accession>A0A8E2VI54</accession>
<comment type="function">
    <text evidence="1">Catalyzes the reversible oxidation of malate to oxaloacetate.</text>
</comment>
<dbReference type="Gene3D" id="3.90.110.10">
    <property type="entry name" value="Lactate dehydrogenase/glycoside hydrolase, family 4, C-terminal"/>
    <property type="match status" value="1"/>
</dbReference>
<dbReference type="EMBL" id="QAYC01000010">
    <property type="protein sequence ID" value="PTW47122.1"/>
    <property type="molecule type" value="Genomic_DNA"/>
</dbReference>
<dbReference type="InterPro" id="IPR022383">
    <property type="entry name" value="Lactate/malate_DH_C"/>
</dbReference>
<dbReference type="GO" id="GO:0006089">
    <property type="term" value="P:lactate metabolic process"/>
    <property type="evidence" value="ECO:0007669"/>
    <property type="project" value="TreeGrafter"/>
</dbReference>
<protein>
    <submittedName>
        <fullName evidence="7">L-lactate dehydrogenase</fullName>
    </submittedName>
</protein>
<keyword evidence="8" id="KW-1185">Reference proteome</keyword>
<dbReference type="Proteomes" id="UP000244037">
    <property type="component" value="Unassembled WGS sequence"/>
</dbReference>
<feature type="domain" description="Lactate/malate dehydrogenase C-terminal" evidence="6">
    <location>
        <begin position="154"/>
        <end position="318"/>
    </location>
</feature>
<feature type="domain" description="Lactate/malate dehydrogenase N-terminal" evidence="5">
    <location>
        <begin position="5"/>
        <end position="151"/>
    </location>
</feature>
<name>A0A8E2VI54_9RHOB</name>
<evidence type="ECO:0000259" key="5">
    <source>
        <dbReference type="Pfam" id="PF00056"/>
    </source>
</evidence>
<evidence type="ECO:0000256" key="4">
    <source>
        <dbReference type="RuleBase" id="RU003369"/>
    </source>
</evidence>
<dbReference type="Pfam" id="PF00056">
    <property type="entry name" value="Ldh_1_N"/>
    <property type="match status" value="1"/>
</dbReference>
<dbReference type="InterPro" id="IPR015955">
    <property type="entry name" value="Lactate_DH/Glyco_Ohase_4_C"/>
</dbReference>
<dbReference type="PIRSF" id="PIRSF000102">
    <property type="entry name" value="Lac_mal_DH"/>
    <property type="match status" value="1"/>
</dbReference>
<comment type="caution">
    <text evidence="7">The sequence shown here is derived from an EMBL/GenBank/DDBJ whole genome shotgun (WGS) entry which is preliminary data.</text>
</comment>
<dbReference type="RefSeq" id="WP_108027745.1">
    <property type="nucleotide sequence ID" value="NZ_QAYC01000010.1"/>
</dbReference>
<proteinExistence type="inferred from homology"/>